<proteinExistence type="inferred from homology"/>
<dbReference type="GO" id="GO:0008652">
    <property type="term" value="P:amino acid biosynthetic process"/>
    <property type="evidence" value="ECO:0007669"/>
    <property type="project" value="UniProtKB-ARBA"/>
</dbReference>
<dbReference type="InterPro" id="IPR043131">
    <property type="entry name" value="BCAT-like_N"/>
</dbReference>
<dbReference type="GO" id="GO:0046394">
    <property type="term" value="P:carboxylic acid biosynthetic process"/>
    <property type="evidence" value="ECO:0007669"/>
    <property type="project" value="UniProtKB-ARBA"/>
</dbReference>
<dbReference type="EMBL" id="PISD01000041">
    <property type="protein sequence ID" value="PKG27520.1"/>
    <property type="molecule type" value="Genomic_DNA"/>
</dbReference>
<dbReference type="GO" id="GO:0005829">
    <property type="term" value="C:cytosol"/>
    <property type="evidence" value="ECO:0007669"/>
    <property type="project" value="TreeGrafter"/>
</dbReference>
<dbReference type="Gene3D" id="3.30.470.10">
    <property type="match status" value="1"/>
</dbReference>
<dbReference type="GO" id="GO:0016829">
    <property type="term" value="F:lyase activity"/>
    <property type="evidence" value="ECO:0007669"/>
    <property type="project" value="UniProtKB-KW"/>
</dbReference>
<dbReference type="Proteomes" id="UP000233343">
    <property type="component" value="Unassembled WGS sequence"/>
</dbReference>
<dbReference type="SUPFAM" id="SSF56752">
    <property type="entry name" value="D-aminoacid aminotransferase-like PLP-dependent enzymes"/>
    <property type="match status" value="1"/>
</dbReference>
<dbReference type="FunFam" id="3.20.10.10:FF:000002">
    <property type="entry name" value="D-alanine aminotransferase"/>
    <property type="match status" value="1"/>
</dbReference>
<protein>
    <submittedName>
        <fullName evidence="5">4-amino-4-deoxychorismate lyase</fullName>
    </submittedName>
</protein>
<comment type="cofactor">
    <cofactor evidence="1">
        <name>pyridoxal 5'-phosphate</name>
        <dbReference type="ChEBI" id="CHEBI:597326"/>
    </cofactor>
</comment>
<evidence type="ECO:0000313" key="5">
    <source>
        <dbReference type="EMBL" id="PKG27520.1"/>
    </source>
</evidence>
<dbReference type="InterPro" id="IPR036038">
    <property type="entry name" value="Aminotransferase-like"/>
</dbReference>
<dbReference type="AlphaFoldDB" id="A0A2N0ZDC1"/>
<dbReference type="NCBIfam" id="NF005800">
    <property type="entry name" value="PRK07650.1"/>
    <property type="match status" value="1"/>
</dbReference>
<dbReference type="InterPro" id="IPR043132">
    <property type="entry name" value="BCAT-like_C"/>
</dbReference>
<comment type="subunit">
    <text evidence="3">Homodimer.</text>
</comment>
<dbReference type="PANTHER" id="PTHR42743:SF11">
    <property type="entry name" value="AMINODEOXYCHORISMATE LYASE"/>
    <property type="match status" value="1"/>
</dbReference>
<keyword evidence="4" id="KW-0663">Pyridoxal phosphate</keyword>
<evidence type="ECO:0000256" key="4">
    <source>
        <dbReference type="ARBA" id="ARBA00022898"/>
    </source>
</evidence>
<dbReference type="InterPro" id="IPR050571">
    <property type="entry name" value="Class-IV_PLP-Dep_Aminotrnsfr"/>
</dbReference>
<accession>A0A2N0ZDC1</accession>
<keyword evidence="6" id="KW-1185">Reference proteome</keyword>
<organism evidence="5 6">
    <name type="scientific">Cytobacillus horneckiae</name>
    <dbReference type="NCBI Taxonomy" id="549687"/>
    <lineage>
        <taxon>Bacteria</taxon>
        <taxon>Bacillati</taxon>
        <taxon>Bacillota</taxon>
        <taxon>Bacilli</taxon>
        <taxon>Bacillales</taxon>
        <taxon>Bacillaceae</taxon>
        <taxon>Cytobacillus</taxon>
    </lineage>
</organism>
<comment type="caution">
    <text evidence="5">The sequence shown here is derived from an EMBL/GenBank/DDBJ whole genome shotgun (WGS) entry which is preliminary data.</text>
</comment>
<name>A0A2N0ZDC1_9BACI</name>
<comment type="similarity">
    <text evidence="2">Belongs to the class-IV pyridoxal-phosphate-dependent aminotransferase family.</text>
</comment>
<evidence type="ECO:0000313" key="6">
    <source>
        <dbReference type="Proteomes" id="UP000233343"/>
    </source>
</evidence>
<dbReference type="Gene3D" id="3.20.10.10">
    <property type="entry name" value="D-amino Acid Aminotransferase, subunit A, domain 2"/>
    <property type="match status" value="1"/>
</dbReference>
<sequence length="285" mass="32157">MYISVNGHIVHKEQARISPFDHGFLYGLGLFETFRVYDGHPFLLDDHLRRLNDGLISINIDFHLTRQDLLDQLNPLLKENGFKNARIRLNVSAGNADVGLQAAPYTEPNILLFASELPAVPTLNEKQGTVLALTRNTPEGKMRLKSHHFLNNVLAKHEIGSNPNIEGIFLTSEGYVAEGITSNLFWMKNDTLYSPSAGTGILNGITRQFIIDLAYSQGWIVKEGFYHIGDVKQADEVFMTNSIQEIIPLSSLEERPLPGLKGLKVNELTKLYGQYRKRLWSRLEL</sequence>
<evidence type="ECO:0000256" key="2">
    <source>
        <dbReference type="ARBA" id="ARBA00009320"/>
    </source>
</evidence>
<dbReference type="Pfam" id="PF01063">
    <property type="entry name" value="Aminotran_4"/>
    <property type="match status" value="1"/>
</dbReference>
<evidence type="ECO:0000256" key="1">
    <source>
        <dbReference type="ARBA" id="ARBA00001933"/>
    </source>
</evidence>
<gene>
    <name evidence="5" type="ORF">CWS20_18165</name>
</gene>
<keyword evidence="5" id="KW-0456">Lyase</keyword>
<dbReference type="CDD" id="cd00449">
    <property type="entry name" value="PLPDE_IV"/>
    <property type="match status" value="1"/>
</dbReference>
<dbReference type="PANTHER" id="PTHR42743">
    <property type="entry name" value="AMINO-ACID AMINOTRANSFERASE"/>
    <property type="match status" value="1"/>
</dbReference>
<dbReference type="InterPro" id="IPR001544">
    <property type="entry name" value="Aminotrans_IV"/>
</dbReference>
<evidence type="ECO:0000256" key="3">
    <source>
        <dbReference type="ARBA" id="ARBA00011738"/>
    </source>
</evidence>
<reference evidence="5 6" key="1">
    <citation type="journal article" date="2010" name="Int. J. Syst. Evol. Microbiol.">
        <title>Bacillus horneckiae sp. nov., isolated from a spacecraft-assembly clean room.</title>
        <authorList>
            <person name="Vaishampayan P."/>
            <person name="Probst A."/>
            <person name="Krishnamurthi S."/>
            <person name="Ghosh S."/>
            <person name="Osman S."/>
            <person name="McDowall A."/>
            <person name="Ruckmani A."/>
            <person name="Mayilraj S."/>
            <person name="Venkateswaran K."/>
        </authorList>
    </citation>
    <scope>NUCLEOTIDE SEQUENCE [LARGE SCALE GENOMIC DNA]</scope>
    <source>
        <strain evidence="6">1PO1SC</strain>
    </source>
</reference>
<dbReference type="RefSeq" id="WP_066192121.1">
    <property type="nucleotide sequence ID" value="NZ_JAFDQP010000018.1"/>
</dbReference>